<dbReference type="InterPro" id="IPR038765">
    <property type="entry name" value="Papain-like_cys_pep_sf"/>
</dbReference>
<dbReference type="InterPro" id="IPR051794">
    <property type="entry name" value="PG_Endopeptidase_C40"/>
</dbReference>
<feature type="coiled-coil region" evidence="5">
    <location>
        <begin position="49"/>
        <end position="90"/>
    </location>
</feature>
<evidence type="ECO:0000256" key="2">
    <source>
        <dbReference type="ARBA" id="ARBA00022670"/>
    </source>
</evidence>
<evidence type="ECO:0000256" key="6">
    <source>
        <dbReference type="SAM" id="MobiDB-lite"/>
    </source>
</evidence>
<dbReference type="InterPro" id="IPR000064">
    <property type="entry name" value="NLP_P60_dom"/>
</dbReference>
<evidence type="ECO:0000259" key="8">
    <source>
        <dbReference type="PROSITE" id="PS51935"/>
    </source>
</evidence>
<dbReference type="Pfam" id="PF00877">
    <property type="entry name" value="NLPC_P60"/>
    <property type="match status" value="1"/>
</dbReference>
<comment type="similarity">
    <text evidence="1">Belongs to the peptidase C40 family.</text>
</comment>
<dbReference type="GO" id="GO:0016787">
    <property type="term" value="F:hydrolase activity"/>
    <property type="evidence" value="ECO:0007669"/>
    <property type="project" value="UniProtKB-KW"/>
</dbReference>
<dbReference type="PANTHER" id="PTHR47359">
    <property type="entry name" value="PEPTIDOGLYCAN DL-ENDOPEPTIDASE CWLO"/>
    <property type="match status" value="1"/>
</dbReference>
<feature type="signal peptide" evidence="7">
    <location>
        <begin position="1"/>
        <end position="30"/>
    </location>
</feature>
<keyword evidence="2" id="KW-0645">Protease</keyword>
<evidence type="ECO:0000313" key="9">
    <source>
        <dbReference type="EMBL" id="QVT79133.1"/>
    </source>
</evidence>
<evidence type="ECO:0000256" key="5">
    <source>
        <dbReference type="SAM" id="Coils"/>
    </source>
</evidence>
<evidence type="ECO:0000313" key="10">
    <source>
        <dbReference type="Proteomes" id="UP000679307"/>
    </source>
</evidence>
<sequence length="350" mass="36914">MQHGRHRFASVLTGLTLVAGVSLVSSSPAAAEPTLDEVKSRVDTLYHEAEIASERYNDARLELDELTDDLDSLSSDQQRQDRRLEAVREQVRDTVLQQMQGDNLSAMGQVVVSDDPQAFVSQMSTMSAFYQLQQGMFTDYATELKALDLRAGATEDRASEVEVVEQRLKAEKDTIDAKVDEAEALLADLEAEERERLAAAQAAEAARSQATVSRSTTPEAEPEAEEEPAASVPASGGAGAAVSYAMSQVGDAYVYGAAGPDAFDCSGLTMMAWGAAGVGLPHSSGAQMSSGPSVSSSDLQPGDLVFYYSPVSHVGMYIGNGQIVHAANPGTGVAIAPVFSMPFSGAVRPG</sequence>
<dbReference type="RefSeq" id="WP_214058615.1">
    <property type="nucleotide sequence ID" value="NZ_BAAAHS010000024.1"/>
</dbReference>
<keyword evidence="7" id="KW-0732">Signal</keyword>
<feature type="region of interest" description="Disordered" evidence="6">
    <location>
        <begin position="200"/>
        <end position="235"/>
    </location>
</feature>
<keyword evidence="3 9" id="KW-0378">Hydrolase</keyword>
<dbReference type="Gene3D" id="3.90.1720.10">
    <property type="entry name" value="endopeptidase domain like (from Nostoc punctiforme)"/>
    <property type="match status" value="1"/>
</dbReference>
<feature type="compositionally biased region" description="Polar residues" evidence="6">
    <location>
        <begin position="208"/>
        <end position="217"/>
    </location>
</feature>
<gene>
    <name evidence="9" type="ORF">ENKNEFLB_01513</name>
</gene>
<dbReference type="Proteomes" id="UP000679307">
    <property type="component" value="Chromosome"/>
</dbReference>
<proteinExistence type="inferred from homology"/>
<protein>
    <submittedName>
        <fullName evidence="9">Endopeptidase</fullName>
        <ecNumber evidence="9">3.4.-.-</ecNumber>
    </submittedName>
</protein>
<feature type="chain" id="PRO_5045187356" evidence="7">
    <location>
        <begin position="31"/>
        <end position="350"/>
    </location>
</feature>
<evidence type="ECO:0000256" key="4">
    <source>
        <dbReference type="ARBA" id="ARBA00022807"/>
    </source>
</evidence>
<dbReference type="PROSITE" id="PS51935">
    <property type="entry name" value="NLPC_P60"/>
    <property type="match status" value="1"/>
</dbReference>
<feature type="domain" description="NlpC/P60" evidence="8">
    <location>
        <begin position="235"/>
        <end position="350"/>
    </location>
</feature>
<dbReference type="EMBL" id="CP075371">
    <property type="protein sequence ID" value="QVT79133.1"/>
    <property type="molecule type" value="Genomic_DNA"/>
</dbReference>
<keyword evidence="10" id="KW-1185">Reference proteome</keyword>
<accession>A0ABX8EJ81</accession>
<evidence type="ECO:0000256" key="3">
    <source>
        <dbReference type="ARBA" id="ARBA00022801"/>
    </source>
</evidence>
<keyword evidence="5" id="KW-0175">Coiled coil</keyword>
<name>A0ABX8EJ81_9ACTN</name>
<dbReference type="SUPFAM" id="SSF54001">
    <property type="entry name" value="Cysteine proteinases"/>
    <property type="match status" value="1"/>
</dbReference>
<keyword evidence="4" id="KW-0788">Thiol protease</keyword>
<reference evidence="9 10" key="1">
    <citation type="submission" date="2021-05" db="EMBL/GenBank/DDBJ databases">
        <title>Complete genome of Nocardioides aquaticus KCTC 9944T isolated from meromictic and hypersaline Ekho Lake, Antarctica.</title>
        <authorList>
            <person name="Hwang K."/>
            <person name="Kim K.M."/>
            <person name="Choe H."/>
        </authorList>
    </citation>
    <scope>NUCLEOTIDE SEQUENCE [LARGE SCALE GENOMIC DNA]</scope>
    <source>
        <strain evidence="9 10">KCTC 9944</strain>
    </source>
</reference>
<dbReference type="EC" id="3.4.-.-" evidence="9"/>
<evidence type="ECO:0000256" key="1">
    <source>
        <dbReference type="ARBA" id="ARBA00007074"/>
    </source>
</evidence>
<dbReference type="PANTHER" id="PTHR47359:SF3">
    <property type="entry name" value="NLP_P60 DOMAIN-CONTAINING PROTEIN-RELATED"/>
    <property type="match status" value="1"/>
</dbReference>
<evidence type="ECO:0000256" key="7">
    <source>
        <dbReference type="SAM" id="SignalP"/>
    </source>
</evidence>
<organism evidence="9 10">
    <name type="scientific">Nocardioides aquaticus</name>
    <dbReference type="NCBI Taxonomy" id="160826"/>
    <lineage>
        <taxon>Bacteria</taxon>
        <taxon>Bacillati</taxon>
        <taxon>Actinomycetota</taxon>
        <taxon>Actinomycetes</taxon>
        <taxon>Propionibacteriales</taxon>
        <taxon>Nocardioidaceae</taxon>
        <taxon>Nocardioides</taxon>
    </lineage>
</organism>